<comment type="caution">
    <text evidence="1">The sequence shown here is derived from an EMBL/GenBank/DDBJ whole genome shotgun (WGS) entry which is preliminary data.</text>
</comment>
<dbReference type="EMBL" id="CAKOFQ010007275">
    <property type="protein sequence ID" value="CAH1996994.1"/>
    <property type="molecule type" value="Genomic_DNA"/>
</dbReference>
<evidence type="ECO:0000313" key="1">
    <source>
        <dbReference type="EMBL" id="CAH1996994.1"/>
    </source>
</evidence>
<keyword evidence="2" id="KW-1185">Reference proteome</keyword>
<evidence type="ECO:0000313" key="2">
    <source>
        <dbReference type="Proteomes" id="UP001152888"/>
    </source>
</evidence>
<protein>
    <submittedName>
        <fullName evidence="1">Uncharacterized protein</fullName>
    </submittedName>
</protein>
<accession>A0A9P0LLJ8</accession>
<dbReference type="AlphaFoldDB" id="A0A9P0LLJ8"/>
<reference evidence="1" key="1">
    <citation type="submission" date="2022-03" db="EMBL/GenBank/DDBJ databases">
        <authorList>
            <person name="Sayadi A."/>
        </authorList>
    </citation>
    <scope>NUCLEOTIDE SEQUENCE</scope>
</reference>
<dbReference type="Proteomes" id="UP001152888">
    <property type="component" value="Unassembled WGS sequence"/>
</dbReference>
<proteinExistence type="predicted"/>
<sequence length="61" mass="7109">MGEVCFIKLNLYNFCSFSRRIEMYAVAQRAVAQKKSMMPTKVYQNIVATVEKCELSYDMMV</sequence>
<gene>
    <name evidence="1" type="ORF">ACAOBT_LOCUS23471</name>
</gene>
<organism evidence="1 2">
    <name type="scientific">Acanthoscelides obtectus</name>
    <name type="common">Bean weevil</name>
    <name type="synonym">Bruchus obtectus</name>
    <dbReference type="NCBI Taxonomy" id="200917"/>
    <lineage>
        <taxon>Eukaryota</taxon>
        <taxon>Metazoa</taxon>
        <taxon>Ecdysozoa</taxon>
        <taxon>Arthropoda</taxon>
        <taxon>Hexapoda</taxon>
        <taxon>Insecta</taxon>
        <taxon>Pterygota</taxon>
        <taxon>Neoptera</taxon>
        <taxon>Endopterygota</taxon>
        <taxon>Coleoptera</taxon>
        <taxon>Polyphaga</taxon>
        <taxon>Cucujiformia</taxon>
        <taxon>Chrysomeloidea</taxon>
        <taxon>Chrysomelidae</taxon>
        <taxon>Bruchinae</taxon>
        <taxon>Bruchini</taxon>
        <taxon>Acanthoscelides</taxon>
    </lineage>
</organism>
<name>A0A9P0LLJ8_ACAOB</name>